<keyword evidence="2" id="KW-0547">Nucleotide-binding</keyword>
<name>A0A2N9GET1_FAGSY</name>
<dbReference type="InterPro" id="IPR041118">
    <property type="entry name" value="Rx_N"/>
</dbReference>
<evidence type="ECO:0000313" key="5">
    <source>
        <dbReference type="EMBL" id="SPC97889.1"/>
    </source>
</evidence>
<keyword evidence="3" id="KW-0611">Plant defense</keyword>
<dbReference type="GO" id="GO:0000166">
    <property type="term" value="F:nucleotide binding"/>
    <property type="evidence" value="ECO:0007669"/>
    <property type="project" value="UniProtKB-KW"/>
</dbReference>
<dbReference type="Gene3D" id="1.20.5.4130">
    <property type="match status" value="1"/>
</dbReference>
<evidence type="ECO:0000256" key="1">
    <source>
        <dbReference type="ARBA" id="ARBA00022737"/>
    </source>
</evidence>
<dbReference type="AlphaFoldDB" id="A0A2N9GET1"/>
<feature type="domain" description="Disease resistance N-terminal" evidence="4">
    <location>
        <begin position="7"/>
        <end position="63"/>
    </location>
</feature>
<evidence type="ECO:0000256" key="2">
    <source>
        <dbReference type="ARBA" id="ARBA00022741"/>
    </source>
</evidence>
<accession>A0A2N9GET1</accession>
<sequence>MAIAELFLSAFIQALFERLLSPELLKYARREGVGKKLEKWRNTLSIIQGVLDDAEDKQQTDRADWAVKGGWMISETWFMIWKTYWMSSPRKNCASK</sequence>
<dbReference type="GO" id="GO:0006952">
    <property type="term" value="P:defense response"/>
    <property type="evidence" value="ECO:0007669"/>
    <property type="project" value="UniProtKB-KW"/>
</dbReference>
<evidence type="ECO:0000256" key="3">
    <source>
        <dbReference type="ARBA" id="ARBA00022821"/>
    </source>
</evidence>
<reference evidence="5" key="1">
    <citation type="submission" date="2018-02" db="EMBL/GenBank/DDBJ databases">
        <authorList>
            <person name="Cohen D.B."/>
            <person name="Kent A.D."/>
        </authorList>
    </citation>
    <scope>NUCLEOTIDE SEQUENCE</scope>
</reference>
<protein>
    <recommendedName>
        <fullName evidence="4">Disease resistance N-terminal domain-containing protein</fullName>
    </recommendedName>
</protein>
<evidence type="ECO:0000259" key="4">
    <source>
        <dbReference type="Pfam" id="PF18052"/>
    </source>
</evidence>
<proteinExistence type="predicted"/>
<keyword evidence="1" id="KW-0677">Repeat</keyword>
<organism evidence="5">
    <name type="scientific">Fagus sylvatica</name>
    <name type="common">Beechnut</name>
    <dbReference type="NCBI Taxonomy" id="28930"/>
    <lineage>
        <taxon>Eukaryota</taxon>
        <taxon>Viridiplantae</taxon>
        <taxon>Streptophyta</taxon>
        <taxon>Embryophyta</taxon>
        <taxon>Tracheophyta</taxon>
        <taxon>Spermatophyta</taxon>
        <taxon>Magnoliopsida</taxon>
        <taxon>eudicotyledons</taxon>
        <taxon>Gunneridae</taxon>
        <taxon>Pentapetalae</taxon>
        <taxon>rosids</taxon>
        <taxon>fabids</taxon>
        <taxon>Fagales</taxon>
        <taxon>Fagaceae</taxon>
        <taxon>Fagus</taxon>
    </lineage>
</organism>
<gene>
    <name evidence="5" type="ORF">FSB_LOCUS25771</name>
</gene>
<dbReference type="Pfam" id="PF18052">
    <property type="entry name" value="Rx_N"/>
    <property type="match status" value="1"/>
</dbReference>
<dbReference type="EMBL" id="OIVN01001809">
    <property type="protein sequence ID" value="SPC97889.1"/>
    <property type="molecule type" value="Genomic_DNA"/>
</dbReference>